<dbReference type="GO" id="GO:0016491">
    <property type="term" value="F:oxidoreductase activity"/>
    <property type="evidence" value="ECO:0007669"/>
    <property type="project" value="InterPro"/>
</dbReference>
<organism evidence="1 2">
    <name type="scientific">Kocuria dechangensis</name>
    <dbReference type="NCBI Taxonomy" id="1176249"/>
    <lineage>
        <taxon>Bacteria</taxon>
        <taxon>Bacillati</taxon>
        <taxon>Actinomycetota</taxon>
        <taxon>Actinomycetes</taxon>
        <taxon>Micrococcales</taxon>
        <taxon>Micrococcaceae</taxon>
        <taxon>Kocuria</taxon>
    </lineage>
</organism>
<sequence length="110" mass="11956">MTRFVVTYRMPASADAAARFEADYRSNHLPLVARTPGLTRVEISRVTRTVAGSPAPMLVAVLTFADATAMRDGMRSEQWAASGRNLAEIGGLELATMFTLDEPEVLDLGR</sequence>
<dbReference type="SUPFAM" id="SSF54909">
    <property type="entry name" value="Dimeric alpha+beta barrel"/>
    <property type="match status" value="1"/>
</dbReference>
<dbReference type="Proteomes" id="UP000638848">
    <property type="component" value="Unassembled WGS sequence"/>
</dbReference>
<evidence type="ECO:0000313" key="2">
    <source>
        <dbReference type="Proteomes" id="UP000638848"/>
    </source>
</evidence>
<dbReference type="Gene3D" id="3.30.70.100">
    <property type="match status" value="1"/>
</dbReference>
<proteinExistence type="predicted"/>
<reference evidence="1" key="1">
    <citation type="journal article" date="2014" name="Int. J. Syst. Evol. Microbiol.">
        <title>Complete genome sequence of Corynebacterium casei LMG S-19264T (=DSM 44701T), isolated from a smear-ripened cheese.</title>
        <authorList>
            <consortium name="US DOE Joint Genome Institute (JGI-PGF)"/>
            <person name="Walter F."/>
            <person name="Albersmeier A."/>
            <person name="Kalinowski J."/>
            <person name="Ruckert C."/>
        </authorList>
    </citation>
    <scope>NUCLEOTIDE SEQUENCE</scope>
    <source>
        <strain evidence="1">CGMCC 1.12187</strain>
    </source>
</reference>
<evidence type="ECO:0008006" key="3">
    <source>
        <dbReference type="Google" id="ProtNLM"/>
    </source>
</evidence>
<gene>
    <name evidence="1" type="ORF">GCM10011374_08750</name>
</gene>
<dbReference type="AlphaFoldDB" id="A0A917GJU5"/>
<dbReference type="RefSeq" id="WP_188534627.1">
    <property type="nucleotide sequence ID" value="NZ_BMEQ01000003.1"/>
</dbReference>
<reference evidence="1" key="2">
    <citation type="submission" date="2020-09" db="EMBL/GenBank/DDBJ databases">
        <authorList>
            <person name="Sun Q."/>
            <person name="Zhou Y."/>
        </authorList>
    </citation>
    <scope>NUCLEOTIDE SEQUENCE</scope>
    <source>
        <strain evidence="1">CGMCC 1.12187</strain>
    </source>
</reference>
<accession>A0A917GJU5</accession>
<dbReference type="InterPro" id="IPR011008">
    <property type="entry name" value="Dimeric_a/b-barrel"/>
</dbReference>
<comment type="caution">
    <text evidence="1">The sequence shown here is derived from an EMBL/GenBank/DDBJ whole genome shotgun (WGS) entry which is preliminary data.</text>
</comment>
<keyword evidence="2" id="KW-1185">Reference proteome</keyword>
<dbReference type="EMBL" id="BMEQ01000003">
    <property type="protein sequence ID" value="GGG48596.1"/>
    <property type="molecule type" value="Genomic_DNA"/>
</dbReference>
<protein>
    <recommendedName>
        <fullName evidence="3">EthD domain-containing protein</fullName>
    </recommendedName>
</protein>
<dbReference type="InterPro" id="IPR009799">
    <property type="entry name" value="EthD_dom"/>
</dbReference>
<evidence type="ECO:0000313" key="1">
    <source>
        <dbReference type="EMBL" id="GGG48596.1"/>
    </source>
</evidence>
<dbReference type="NCBIfam" id="TIGR02118">
    <property type="entry name" value="EthD family reductase"/>
    <property type="match status" value="1"/>
</dbReference>
<name>A0A917GJU5_9MICC</name>